<keyword evidence="5" id="KW-0175">Coiled coil</keyword>
<gene>
    <name evidence="9" type="ORF">HOLleu_18594</name>
</gene>
<dbReference type="InterPro" id="IPR017907">
    <property type="entry name" value="Znf_RING_CS"/>
</dbReference>
<dbReference type="OrthoDB" id="9049620at2759"/>
<evidence type="ECO:0000256" key="1">
    <source>
        <dbReference type="ARBA" id="ARBA00022723"/>
    </source>
</evidence>
<dbReference type="PROSITE" id="PS00518">
    <property type="entry name" value="ZF_RING_1"/>
    <property type="match status" value="1"/>
</dbReference>
<accession>A0A9Q1C3W6</accession>
<feature type="compositionally biased region" description="Polar residues" evidence="6">
    <location>
        <begin position="451"/>
        <end position="460"/>
    </location>
</feature>
<evidence type="ECO:0000313" key="10">
    <source>
        <dbReference type="Proteomes" id="UP001152320"/>
    </source>
</evidence>
<feature type="domain" description="RING-type" evidence="7">
    <location>
        <begin position="19"/>
        <end position="57"/>
    </location>
</feature>
<dbReference type="EMBL" id="JAIZAY010000008">
    <property type="protein sequence ID" value="KAJ8037704.1"/>
    <property type="molecule type" value="Genomic_DNA"/>
</dbReference>
<keyword evidence="2 4" id="KW-0863">Zinc-finger</keyword>
<feature type="region of interest" description="Disordered" evidence="6">
    <location>
        <begin position="262"/>
        <end position="300"/>
    </location>
</feature>
<feature type="compositionally biased region" description="Polar residues" evidence="6">
    <location>
        <begin position="467"/>
        <end position="515"/>
    </location>
</feature>
<dbReference type="InterPro" id="IPR001841">
    <property type="entry name" value="Znf_RING"/>
</dbReference>
<keyword evidence="1 4" id="KW-0479">Metal-binding</keyword>
<dbReference type="InterPro" id="IPR013083">
    <property type="entry name" value="Znf_RING/FYVE/PHD"/>
</dbReference>
<feature type="compositionally biased region" description="Gly residues" evidence="6">
    <location>
        <begin position="326"/>
        <end position="337"/>
    </location>
</feature>
<feature type="compositionally biased region" description="Basic and acidic residues" evidence="6">
    <location>
        <begin position="340"/>
        <end position="349"/>
    </location>
</feature>
<feature type="compositionally biased region" description="Acidic residues" evidence="6">
    <location>
        <begin position="290"/>
        <end position="300"/>
    </location>
</feature>
<evidence type="ECO:0000256" key="4">
    <source>
        <dbReference type="PROSITE-ProRule" id="PRU00207"/>
    </source>
</evidence>
<dbReference type="InterPro" id="IPR001293">
    <property type="entry name" value="Znf_TRAF"/>
</dbReference>
<dbReference type="Pfam" id="PF13639">
    <property type="entry name" value="zf-RING_2"/>
    <property type="match status" value="1"/>
</dbReference>
<dbReference type="PROSITE" id="PS50145">
    <property type="entry name" value="ZF_TRAF"/>
    <property type="match status" value="1"/>
</dbReference>
<dbReference type="AlphaFoldDB" id="A0A9Q1C3W6"/>
<dbReference type="GO" id="GO:0043122">
    <property type="term" value="P:regulation of canonical NF-kappaB signal transduction"/>
    <property type="evidence" value="ECO:0007669"/>
    <property type="project" value="TreeGrafter"/>
</dbReference>
<feature type="compositionally biased region" description="Polar residues" evidence="6">
    <location>
        <begin position="421"/>
        <end position="434"/>
    </location>
</feature>
<dbReference type="GO" id="GO:0008270">
    <property type="term" value="F:zinc ion binding"/>
    <property type="evidence" value="ECO:0007669"/>
    <property type="project" value="UniProtKB-KW"/>
</dbReference>
<dbReference type="Pfam" id="PF02176">
    <property type="entry name" value="zf-TRAF"/>
    <property type="match status" value="1"/>
</dbReference>
<dbReference type="PROSITE" id="PS50089">
    <property type="entry name" value="ZF_RING_2"/>
    <property type="match status" value="1"/>
</dbReference>
<organism evidence="9 10">
    <name type="scientific">Holothuria leucospilota</name>
    <name type="common">Black long sea cucumber</name>
    <name type="synonym">Mertensiothuria leucospilota</name>
    <dbReference type="NCBI Taxonomy" id="206669"/>
    <lineage>
        <taxon>Eukaryota</taxon>
        <taxon>Metazoa</taxon>
        <taxon>Echinodermata</taxon>
        <taxon>Eleutherozoa</taxon>
        <taxon>Echinozoa</taxon>
        <taxon>Holothuroidea</taxon>
        <taxon>Aspidochirotacea</taxon>
        <taxon>Aspidochirotida</taxon>
        <taxon>Holothuriidae</taxon>
        <taxon>Holothuria</taxon>
    </lineage>
</organism>
<name>A0A9Q1C3W6_HOLLE</name>
<evidence type="ECO:0000313" key="9">
    <source>
        <dbReference type="EMBL" id="KAJ8037704.1"/>
    </source>
</evidence>
<evidence type="ECO:0000259" key="8">
    <source>
        <dbReference type="PROSITE" id="PS50145"/>
    </source>
</evidence>
<evidence type="ECO:0000256" key="5">
    <source>
        <dbReference type="SAM" id="Coils"/>
    </source>
</evidence>
<feature type="compositionally biased region" description="Low complexity" evidence="6">
    <location>
        <begin position="209"/>
        <end position="218"/>
    </location>
</feature>
<feature type="domain" description="TRAF-type" evidence="8">
    <location>
        <begin position="101"/>
        <end position="145"/>
    </location>
</feature>
<feature type="compositionally biased region" description="Polar residues" evidence="6">
    <location>
        <begin position="275"/>
        <end position="289"/>
    </location>
</feature>
<sequence>MAKYEVDRFQSPPDPDLVCCICQCVLDKPLESPCQHVFCKVCIETWLTNRKNCPNCRKRLRISKLKPVLPIVRNMINRLIIRCDNYSHGCVEGIKLEYYDTHVNQCGFVPLKCMNTGCDVTVLRKDMLAHEKECLFRLVICKKGCGFPVSAEQQDNHSCVQVLKMNMEGMEETFNKKFKFLSEQFNKLKKKMQKLEASLKQQTSSIAWDSSNDDNLSNHSGTVTPTPVASVGEDDANPNTPPTPPDLFSAQRLGEDHTWHETASDDSFISGRGTPVNQEEQNSRSSWFNSDDEGPDQTDVGDLEESAVDALLASDADNSVAAPSPGIGGGGSGGGGESNDQNRERRSDGGYETLQPADETHEDSREQEHPSERTSRDPRSHTRFQISRRNSHSYSLRGHHLSSADSTSNVNVRPFGDQDNDSNGGVTPTGSPVVSSFSGDSDSDRSSAMSTLESLHTSDTSPPSSPVSFNDFLNNVAQLDSQSDVTWTPSPDSRSQDSSELTYASGENRNRTGASPSDEDARRNNSPSRGNDESGDRHRRGRRRRRVLSSSEEERDNAGSNPVSSAKKVCRRRSGRD</sequence>
<reference evidence="9" key="1">
    <citation type="submission" date="2021-10" db="EMBL/GenBank/DDBJ databases">
        <title>Tropical sea cucumber genome reveals ecological adaptation and Cuvierian tubules defense mechanism.</title>
        <authorList>
            <person name="Chen T."/>
        </authorList>
    </citation>
    <scope>NUCLEOTIDE SEQUENCE</scope>
    <source>
        <strain evidence="9">Nanhai2018</strain>
        <tissue evidence="9">Muscle</tissue>
    </source>
</reference>
<feature type="coiled-coil region" evidence="5">
    <location>
        <begin position="178"/>
        <end position="205"/>
    </location>
</feature>
<feature type="compositionally biased region" description="Polar residues" evidence="6">
    <location>
        <begin position="383"/>
        <end position="394"/>
    </location>
</feature>
<keyword evidence="3 4" id="KW-0862">Zinc</keyword>
<feature type="compositionally biased region" description="Basic and acidic residues" evidence="6">
    <location>
        <begin position="358"/>
        <end position="380"/>
    </location>
</feature>
<feature type="region of interest" description="Disordered" evidence="6">
    <location>
        <begin position="316"/>
        <end position="577"/>
    </location>
</feature>
<dbReference type="SUPFAM" id="SSF49599">
    <property type="entry name" value="TRAF domain-like"/>
    <property type="match status" value="1"/>
</dbReference>
<keyword evidence="10" id="KW-1185">Reference proteome</keyword>
<comment type="caution">
    <text evidence="9">The sequence shown here is derived from an EMBL/GenBank/DDBJ whole genome shotgun (WGS) entry which is preliminary data.</text>
</comment>
<evidence type="ECO:0000256" key="3">
    <source>
        <dbReference type="ARBA" id="ARBA00022833"/>
    </source>
</evidence>
<dbReference type="SUPFAM" id="SSF57850">
    <property type="entry name" value="RING/U-box"/>
    <property type="match status" value="1"/>
</dbReference>
<proteinExistence type="predicted"/>
<dbReference type="Gene3D" id="3.30.40.10">
    <property type="entry name" value="Zinc/RING finger domain, C3HC4 (zinc finger)"/>
    <property type="match status" value="2"/>
</dbReference>
<feature type="compositionally biased region" description="Low complexity" evidence="6">
    <location>
        <begin position="435"/>
        <end position="450"/>
    </location>
</feature>
<dbReference type="PANTHER" id="PTHR10131:SF157">
    <property type="entry name" value="RECEPTOR-ASSOCIATED FACTOR, PUTATIVE-RELATED"/>
    <property type="match status" value="1"/>
</dbReference>
<dbReference type="Proteomes" id="UP001152320">
    <property type="component" value="Chromosome 8"/>
</dbReference>
<dbReference type="PANTHER" id="PTHR10131">
    <property type="entry name" value="TNF RECEPTOR ASSOCIATED FACTOR"/>
    <property type="match status" value="1"/>
</dbReference>
<dbReference type="SMART" id="SM00184">
    <property type="entry name" value="RING"/>
    <property type="match status" value="1"/>
</dbReference>
<feature type="compositionally biased region" description="Basic residues" evidence="6">
    <location>
        <begin position="568"/>
        <end position="577"/>
    </location>
</feature>
<feature type="compositionally biased region" description="Basic residues" evidence="6">
    <location>
        <begin position="537"/>
        <end position="547"/>
    </location>
</feature>
<evidence type="ECO:0000256" key="6">
    <source>
        <dbReference type="SAM" id="MobiDB-lite"/>
    </source>
</evidence>
<evidence type="ECO:0000256" key="2">
    <source>
        <dbReference type="ARBA" id="ARBA00022771"/>
    </source>
</evidence>
<feature type="region of interest" description="Disordered" evidence="6">
    <location>
        <begin position="208"/>
        <end position="250"/>
    </location>
</feature>
<evidence type="ECO:0000259" key="7">
    <source>
        <dbReference type="PROSITE" id="PS50089"/>
    </source>
</evidence>
<protein>
    <submittedName>
        <fullName evidence="9">E3 ubiquitin-protein ligase PDZRN3-B</fullName>
    </submittedName>
</protein>
<feature type="zinc finger region" description="TRAF-type" evidence="4">
    <location>
        <begin position="101"/>
        <end position="145"/>
    </location>
</feature>